<gene>
    <name evidence="1" type="ORF">EK21DRAFT_89656</name>
</gene>
<dbReference type="EMBL" id="ML978199">
    <property type="protein sequence ID" value="KAF2029563.1"/>
    <property type="molecule type" value="Genomic_DNA"/>
</dbReference>
<keyword evidence="2" id="KW-1185">Reference proteome</keyword>
<dbReference type="AlphaFoldDB" id="A0A9P4H7I2"/>
<evidence type="ECO:0000313" key="1">
    <source>
        <dbReference type="EMBL" id="KAF2029563.1"/>
    </source>
</evidence>
<sequence length="171" mass="19044">MDVLRPSQSFALAEGEHGLTLEILMIRAIEDFEATAPYNPLSIALTCAKAILISRPYAACDAVLSLRLRTYILNSYQVNKYDRHLTCSRLAASAQSLLYHLIVGTKDGQALYSTEMDSEARLTYWVQRAKKHVFGSRPANGTITQYAIGNNYELTVENTVQLEASCEQFSS</sequence>
<accession>A0A9P4H7I2</accession>
<proteinExistence type="predicted"/>
<protein>
    <submittedName>
        <fullName evidence="1">Uncharacterized protein</fullName>
    </submittedName>
</protein>
<reference evidence="1" key="1">
    <citation type="journal article" date="2020" name="Stud. Mycol.">
        <title>101 Dothideomycetes genomes: a test case for predicting lifestyles and emergence of pathogens.</title>
        <authorList>
            <person name="Haridas S."/>
            <person name="Albert R."/>
            <person name="Binder M."/>
            <person name="Bloem J."/>
            <person name="Labutti K."/>
            <person name="Salamov A."/>
            <person name="Andreopoulos B."/>
            <person name="Baker S."/>
            <person name="Barry K."/>
            <person name="Bills G."/>
            <person name="Bluhm B."/>
            <person name="Cannon C."/>
            <person name="Castanera R."/>
            <person name="Culley D."/>
            <person name="Daum C."/>
            <person name="Ezra D."/>
            <person name="Gonzalez J."/>
            <person name="Henrissat B."/>
            <person name="Kuo A."/>
            <person name="Liang C."/>
            <person name="Lipzen A."/>
            <person name="Lutzoni F."/>
            <person name="Magnuson J."/>
            <person name="Mondo S."/>
            <person name="Nolan M."/>
            <person name="Ohm R."/>
            <person name="Pangilinan J."/>
            <person name="Park H.-J."/>
            <person name="Ramirez L."/>
            <person name="Alfaro M."/>
            <person name="Sun H."/>
            <person name="Tritt A."/>
            <person name="Yoshinaga Y."/>
            <person name="Zwiers L.-H."/>
            <person name="Turgeon B."/>
            <person name="Goodwin S."/>
            <person name="Spatafora J."/>
            <person name="Crous P."/>
            <person name="Grigoriev I."/>
        </authorList>
    </citation>
    <scope>NUCLEOTIDE SEQUENCE</scope>
    <source>
        <strain evidence="1">CBS 110217</strain>
    </source>
</reference>
<organism evidence="1 2">
    <name type="scientific">Setomelanomma holmii</name>
    <dbReference type="NCBI Taxonomy" id="210430"/>
    <lineage>
        <taxon>Eukaryota</taxon>
        <taxon>Fungi</taxon>
        <taxon>Dikarya</taxon>
        <taxon>Ascomycota</taxon>
        <taxon>Pezizomycotina</taxon>
        <taxon>Dothideomycetes</taxon>
        <taxon>Pleosporomycetidae</taxon>
        <taxon>Pleosporales</taxon>
        <taxon>Pleosporineae</taxon>
        <taxon>Phaeosphaeriaceae</taxon>
        <taxon>Setomelanomma</taxon>
    </lineage>
</organism>
<name>A0A9P4H7I2_9PLEO</name>
<comment type="caution">
    <text evidence="1">The sequence shown here is derived from an EMBL/GenBank/DDBJ whole genome shotgun (WGS) entry which is preliminary data.</text>
</comment>
<dbReference type="OrthoDB" id="1715191at2759"/>
<evidence type="ECO:0000313" key="2">
    <source>
        <dbReference type="Proteomes" id="UP000799777"/>
    </source>
</evidence>
<dbReference type="Proteomes" id="UP000799777">
    <property type="component" value="Unassembled WGS sequence"/>
</dbReference>